<dbReference type="Proteomes" id="UP000663823">
    <property type="component" value="Unassembled WGS sequence"/>
</dbReference>
<dbReference type="AlphaFoldDB" id="A0A819SLU8"/>
<gene>
    <name evidence="5" type="ORF">FNK824_LOCUS29476</name>
    <name evidence="4" type="ORF">OTI717_LOCUS20799</name>
    <name evidence="2" type="ORF">RFH988_LOCUS33042</name>
    <name evidence="3" type="ORF">SEV965_LOCUS30503</name>
</gene>
<protein>
    <submittedName>
        <fullName evidence="5">Uncharacterized protein</fullName>
    </submittedName>
</protein>
<feature type="compositionally biased region" description="Basic and acidic residues" evidence="1">
    <location>
        <begin position="77"/>
        <end position="88"/>
    </location>
</feature>
<evidence type="ECO:0000313" key="2">
    <source>
        <dbReference type="EMBL" id="CAF1365246.1"/>
    </source>
</evidence>
<evidence type="ECO:0000313" key="5">
    <source>
        <dbReference type="EMBL" id="CAF4065004.1"/>
    </source>
</evidence>
<dbReference type="Proteomes" id="UP000663882">
    <property type="component" value="Unassembled WGS sequence"/>
</dbReference>
<evidence type="ECO:0000313" key="3">
    <source>
        <dbReference type="EMBL" id="CAF1382802.1"/>
    </source>
</evidence>
<feature type="compositionally biased region" description="Polar residues" evidence="1">
    <location>
        <begin position="90"/>
        <end position="106"/>
    </location>
</feature>
<dbReference type="EMBL" id="CAJOAX010003260">
    <property type="protein sequence ID" value="CAF3844672.1"/>
    <property type="molecule type" value="Genomic_DNA"/>
</dbReference>
<evidence type="ECO:0000313" key="6">
    <source>
        <dbReference type="Proteomes" id="UP000663874"/>
    </source>
</evidence>
<evidence type="ECO:0000313" key="4">
    <source>
        <dbReference type="EMBL" id="CAF3844672.1"/>
    </source>
</evidence>
<dbReference type="EMBL" id="CAJNOO010004027">
    <property type="protein sequence ID" value="CAF1365246.1"/>
    <property type="molecule type" value="Genomic_DNA"/>
</dbReference>
<reference evidence="5" key="1">
    <citation type="submission" date="2021-02" db="EMBL/GenBank/DDBJ databases">
        <authorList>
            <person name="Nowell W R."/>
        </authorList>
    </citation>
    <scope>NUCLEOTIDE SEQUENCE</scope>
</reference>
<dbReference type="OrthoDB" id="10052399at2759"/>
<name>A0A819SLU8_9BILA</name>
<sequence>MATDKKRKLSILDRLVKLTVKPPPIEEEIWSNSPVQIYVYQVPTGFFETVDGVPLEAGYYAVPYFYQSPYIADQPEELPHHSHHHDYYQAKQTYAQSQSKPDNNKVSSKKARFNLKFHKHSHDYEPIV</sequence>
<dbReference type="EMBL" id="CAJOBE010008596">
    <property type="protein sequence ID" value="CAF4065004.1"/>
    <property type="molecule type" value="Genomic_DNA"/>
</dbReference>
<comment type="caution">
    <text evidence="5">The sequence shown here is derived from an EMBL/GenBank/DDBJ whole genome shotgun (WGS) entry which is preliminary data.</text>
</comment>
<proteinExistence type="predicted"/>
<dbReference type="Proteomes" id="UP000663889">
    <property type="component" value="Unassembled WGS sequence"/>
</dbReference>
<feature type="region of interest" description="Disordered" evidence="1">
    <location>
        <begin position="75"/>
        <end position="107"/>
    </location>
</feature>
<accession>A0A819SLU8</accession>
<dbReference type="Proteomes" id="UP000663874">
    <property type="component" value="Unassembled WGS sequence"/>
</dbReference>
<dbReference type="EMBL" id="CAJNOU010003296">
    <property type="protein sequence ID" value="CAF1382802.1"/>
    <property type="molecule type" value="Genomic_DNA"/>
</dbReference>
<evidence type="ECO:0000256" key="1">
    <source>
        <dbReference type="SAM" id="MobiDB-lite"/>
    </source>
</evidence>
<organism evidence="5 6">
    <name type="scientific">Rotaria sordida</name>
    <dbReference type="NCBI Taxonomy" id="392033"/>
    <lineage>
        <taxon>Eukaryota</taxon>
        <taxon>Metazoa</taxon>
        <taxon>Spiralia</taxon>
        <taxon>Gnathifera</taxon>
        <taxon>Rotifera</taxon>
        <taxon>Eurotatoria</taxon>
        <taxon>Bdelloidea</taxon>
        <taxon>Philodinida</taxon>
        <taxon>Philodinidae</taxon>
        <taxon>Rotaria</taxon>
    </lineage>
</organism>